<accession>A0A511QQG8</accession>
<feature type="domain" description="Antitoxin Xre/MbcA/ParS-like toxin-binding" evidence="1">
    <location>
        <begin position="93"/>
        <end position="141"/>
    </location>
</feature>
<dbReference type="RefSeq" id="WP_119010669.1">
    <property type="nucleotide sequence ID" value="NZ_BJXK01000006.1"/>
</dbReference>
<proteinExistence type="predicted"/>
<dbReference type="NCBIfam" id="TIGR02293">
    <property type="entry name" value="TAS_TIGR02293"/>
    <property type="match status" value="1"/>
</dbReference>
<dbReference type="OrthoDB" id="8595277at2"/>
<comment type="caution">
    <text evidence="2">The sequence shown here is derived from an EMBL/GenBank/DDBJ whole genome shotgun (WGS) entry which is preliminary data.</text>
</comment>
<organism evidence="2 3">
    <name type="scientific">Vibrio superstes NBRC 103154</name>
    <dbReference type="NCBI Taxonomy" id="1219062"/>
    <lineage>
        <taxon>Bacteria</taxon>
        <taxon>Pseudomonadati</taxon>
        <taxon>Pseudomonadota</taxon>
        <taxon>Gammaproteobacteria</taxon>
        <taxon>Vibrionales</taxon>
        <taxon>Vibrionaceae</taxon>
        <taxon>Vibrio</taxon>
    </lineage>
</organism>
<sequence>MVSNTPHRKHGSKKDFWLKLGIEDAIADAVHKGFEPSVYQNIIERTRLSQIEFHNVTLIPPSTIKRRLKNNERFTTQESDAIYRLAMIIKLTTELFDDENQALEWIREGVYFLGGKRPLDMVSTSVDFEVVKSLIGRIEHGDFSL</sequence>
<dbReference type="InterPro" id="IPR011979">
    <property type="entry name" value="Antitox_Xre"/>
</dbReference>
<name>A0A511QQG8_9VIBR</name>
<keyword evidence="3" id="KW-1185">Reference proteome</keyword>
<dbReference type="AlphaFoldDB" id="A0A511QQG8"/>
<dbReference type="Pfam" id="PF09722">
    <property type="entry name" value="Xre_MbcA_ParS_C"/>
    <property type="match status" value="1"/>
</dbReference>
<dbReference type="GO" id="GO:0003677">
    <property type="term" value="F:DNA binding"/>
    <property type="evidence" value="ECO:0007669"/>
    <property type="project" value="InterPro"/>
</dbReference>
<dbReference type="InterPro" id="IPR024467">
    <property type="entry name" value="Xre/MbcA/ParS-like_toxin-bd"/>
</dbReference>
<evidence type="ECO:0000313" key="3">
    <source>
        <dbReference type="Proteomes" id="UP000321113"/>
    </source>
</evidence>
<protein>
    <recommendedName>
        <fullName evidence="1">Antitoxin Xre/MbcA/ParS-like toxin-binding domain-containing protein</fullName>
    </recommendedName>
</protein>
<gene>
    <name evidence="2" type="ORF">VSU01S_18230</name>
</gene>
<evidence type="ECO:0000259" key="1">
    <source>
        <dbReference type="Pfam" id="PF09722"/>
    </source>
</evidence>
<reference evidence="2 3" key="1">
    <citation type="submission" date="2019-07" db="EMBL/GenBank/DDBJ databases">
        <title>Whole genome shotgun sequence of Vibrio superstes NBRC 103154.</title>
        <authorList>
            <person name="Hosoyama A."/>
            <person name="Uohara A."/>
            <person name="Ohji S."/>
            <person name="Ichikawa N."/>
        </authorList>
    </citation>
    <scope>NUCLEOTIDE SEQUENCE [LARGE SCALE GENOMIC DNA]</scope>
    <source>
        <strain evidence="2 3">NBRC 103154</strain>
    </source>
</reference>
<dbReference type="Proteomes" id="UP000321113">
    <property type="component" value="Unassembled WGS sequence"/>
</dbReference>
<dbReference type="EMBL" id="BJXK01000006">
    <property type="protein sequence ID" value="GEM79578.1"/>
    <property type="molecule type" value="Genomic_DNA"/>
</dbReference>
<evidence type="ECO:0000313" key="2">
    <source>
        <dbReference type="EMBL" id="GEM79578.1"/>
    </source>
</evidence>